<organism evidence="8 9">
    <name type="scientific">Pseudoluteimonas lycopersici</name>
    <dbReference type="NCBI Taxonomy" id="1324796"/>
    <lineage>
        <taxon>Bacteria</taxon>
        <taxon>Pseudomonadati</taxon>
        <taxon>Pseudomonadota</taxon>
        <taxon>Gammaproteobacteria</taxon>
        <taxon>Lysobacterales</taxon>
        <taxon>Lysobacteraceae</taxon>
        <taxon>Pseudoluteimonas</taxon>
    </lineage>
</organism>
<feature type="modified residue" description="4-aspartylphosphate" evidence="6">
    <location>
        <position position="55"/>
    </location>
</feature>
<dbReference type="Pfam" id="PF00072">
    <property type="entry name" value="Response_reg"/>
    <property type="match status" value="1"/>
</dbReference>
<evidence type="ECO:0000313" key="8">
    <source>
        <dbReference type="EMBL" id="QDQ74334.1"/>
    </source>
</evidence>
<evidence type="ECO:0000256" key="5">
    <source>
        <dbReference type="ARBA" id="ARBA00023163"/>
    </source>
</evidence>
<evidence type="ECO:0000256" key="3">
    <source>
        <dbReference type="ARBA" id="ARBA00023015"/>
    </source>
</evidence>
<reference evidence="8 9" key="1">
    <citation type="submission" date="2019-07" db="EMBL/GenBank/DDBJ databases">
        <title>Lysobacter weifangensis sp. nov., isolated from bensulfuron-methyl contaminated farmland soil.</title>
        <authorList>
            <person name="Zhao H."/>
        </authorList>
    </citation>
    <scope>NUCLEOTIDE SEQUENCE [LARGE SCALE GENOMIC DNA]</scope>
    <source>
        <strain evidence="8 9">CC-Bw-6</strain>
    </source>
</reference>
<proteinExistence type="predicted"/>
<dbReference type="OrthoDB" id="8874570at2"/>
<sequence length="136" mass="14990">MAMHENILIVDDEPHLAFMLADVLVEAGYDARTIDNGHDALETVHRDPPDLMLLDVQMPGLDGFEVAARLKADPATASIPIIMLSAMEGRGARVIGLESGAEEYLAKPFDPVELLARVRNLLRLREQAMEAGRHEH</sequence>
<dbReference type="Proteomes" id="UP000315891">
    <property type="component" value="Chromosome"/>
</dbReference>
<keyword evidence="9" id="KW-1185">Reference proteome</keyword>
<dbReference type="FunFam" id="3.40.50.2300:FF:000001">
    <property type="entry name" value="DNA-binding response regulator PhoB"/>
    <property type="match status" value="1"/>
</dbReference>
<name>A0A516V729_9GAMM</name>
<keyword evidence="3" id="KW-0805">Transcription regulation</keyword>
<feature type="domain" description="Response regulatory" evidence="7">
    <location>
        <begin position="6"/>
        <end position="122"/>
    </location>
</feature>
<dbReference type="GO" id="GO:0006355">
    <property type="term" value="P:regulation of DNA-templated transcription"/>
    <property type="evidence" value="ECO:0007669"/>
    <property type="project" value="TreeGrafter"/>
</dbReference>
<keyword evidence="5" id="KW-0804">Transcription</keyword>
<gene>
    <name evidence="8" type="ORF">FNZ56_10800</name>
</gene>
<evidence type="ECO:0000313" key="9">
    <source>
        <dbReference type="Proteomes" id="UP000315891"/>
    </source>
</evidence>
<dbReference type="SMART" id="SM00448">
    <property type="entry name" value="REC"/>
    <property type="match status" value="1"/>
</dbReference>
<dbReference type="EMBL" id="CP041742">
    <property type="protein sequence ID" value="QDQ74334.1"/>
    <property type="molecule type" value="Genomic_DNA"/>
</dbReference>
<dbReference type="GO" id="GO:0000156">
    <property type="term" value="F:phosphorelay response regulator activity"/>
    <property type="evidence" value="ECO:0007669"/>
    <property type="project" value="TreeGrafter"/>
</dbReference>
<dbReference type="GO" id="GO:0005829">
    <property type="term" value="C:cytosol"/>
    <property type="evidence" value="ECO:0007669"/>
    <property type="project" value="TreeGrafter"/>
</dbReference>
<dbReference type="InterPro" id="IPR001789">
    <property type="entry name" value="Sig_transdc_resp-reg_receiver"/>
</dbReference>
<dbReference type="SUPFAM" id="SSF52172">
    <property type="entry name" value="CheY-like"/>
    <property type="match status" value="1"/>
</dbReference>
<accession>A0A516V729</accession>
<dbReference type="GO" id="GO:0000976">
    <property type="term" value="F:transcription cis-regulatory region binding"/>
    <property type="evidence" value="ECO:0007669"/>
    <property type="project" value="TreeGrafter"/>
</dbReference>
<keyword evidence="1 6" id="KW-0597">Phosphoprotein</keyword>
<dbReference type="PANTHER" id="PTHR48111:SF1">
    <property type="entry name" value="TWO-COMPONENT RESPONSE REGULATOR ORR33"/>
    <property type="match status" value="1"/>
</dbReference>
<dbReference type="PANTHER" id="PTHR48111">
    <property type="entry name" value="REGULATOR OF RPOS"/>
    <property type="match status" value="1"/>
</dbReference>
<dbReference type="InterPro" id="IPR011006">
    <property type="entry name" value="CheY-like_superfamily"/>
</dbReference>
<evidence type="ECO:0000259" key="7">
    <source>
        <dbReference type="PROSITE" id="PS50110"/>
    </source>
</evidence>
<evidence type="ECO:0000256" key="2">
    <source>
        <dbReference type="ARBA" id="ARBA00023012"/>
    </source>
</evidence>
<protein>
    <submittedName>
        <fullName evidence="8">Response regulator transcription factor</fullName>
    </submittedName>
</protein>
<dbReference type="PROSITE" id="PS50110">
    <property type="entry name" value="RESPONSE_REGULATORY"/>
    <property type="match status" value="1"/>
</dbReference>
<evidence type="ECO:0000256" key="4">
    <source>
        <dbReference type="ARBA" id="ARBA00023125"/>
    </source>
</evidence>
<evidence type="ECO:0000256" key="6">
    <source>
        <dbReference type="PROSITE-ProRule" id="PRU00169"/>
    </source>
</evidence>
<keyword evidence="2" id="KW-0902">Two-component regulatory system</keyword>
<keyword evidence="4" id="KW-0238">DNA-binding</keyword>
<dbReference type="Gene3D" id="3.40.50.2300">
    <property type="match status" value="1"/>
</dbReference>
<dbReference type="AlphaFoldDB" id="A0A516V729"/>
<dbReference type="RefSeq" id="WP_143879843.1">
    <property type="nucleotide sequence ID" value="NZ_BAABLZ010000001.1"/>
</dbReference>
<dbReference type="GO" id="GO:0032993">
    <property type="term" value="C:protein-DNA complex"/>
    <property type="evidence" value="ECO:0007669"/>
    <property type="project" value="TreeGrafter"/>
</dbReference>
<evidence type="ECO:0000256" key="1">
    <source>
        <dbReference type="ARBA" id="ARBA00022553"/>
    </source>
</evidence>
<dbReference type="InterPro" id="IPR039420">
    <property type="entry name" value="WalR-like"/>
</dbReference>